<dbReference type="AlphaFoldDB" id="H3GNC6"/>
<proteinExistence type="predicted"/>
<dbReference type="VEuPathDB" id="FungiDB:KRP23_12072"/>
<reference evidence="4" key="1">
    <citation type="journal article" date="2006" name="Science">
        <title>Phytophthora genome sequences uncover evolutionary origins and mechanisms of pathogenesis.</title>
        <authorList>
            <person name="Tyler B.M."/>
            <person name="Tripathy S."/>
            <person name="Zhang X."/>
            <person name="Dehal P."/>
            <person name="Jiang R.H."/>
            <person name="Aerts A."/>
            <person name="Arredondo F.D."/>
            <person name="Baxter L."/>
            <person name="Bensasson D."/>
            <person name="Beynon J.L."/>
            <person name="Chapman J."/>
            <person name="Damasceno C.M."/>
            <person name="Dorrance A.E."/>
            <person name="Dou D."/>
            <person name="Dickerman A.W."/>
            <person name="Dubchak I.L."/>
            <person name="Garbelotto M."/>
            <person name="Gijzen M."/>
            <person name="Gordon S.G."/>
            <person name="Govers F."/>
            <person name="Grunwald N.J."/>
            <person name="Huang W."/>
            <person name="Ivors K.L."/>
            <person name="Jones R.W."/>
            <person name="Kamoun S."/>
            <person name="Krampis K."/>
            <person name="Lamour K.H."/>
            <person name="Lee M.K."/>
            <person name="McDonald W.H."/>
            <person name="Medina M."/>
            <person name="Meijer H.J."/>
            <person name="Nordberg E.K."/>
            <person name="Maclean D.J."/>
            <person name="Ospina-Giraldo M.D."/>
            <person name="Morris P.F."/>
            <person name="Phuntumart V."/>
            <person name="Putnam N.H."/>
            <person name="Rash S."/>
            <person name="Rose J.K."/>
            <person name="Sakihama Y."/>
            <person name="Salamov A.A."/>
            <person name="Savidor A."/>
            <person name="Scheuring C.F."/>
            <person name="Smith B.M."/>
            <person name="Sobral B.W."/>
            <person name="Terry A."/>
            <person name="Torto-Alalibo T.A."/>
            <person name="Win J."/>
            <person name="Xu Z."/>
            <person name="Zhang H."/>
            <person name="Grigoriev I.V."/>
            <person name="Rokhsar D.S."/>
            <person name="Boore J.L."/>
        </authorList>
    </citation>
    <scope>NUCLEOTIDE SEQUENCE [LARGE SCALE GENOMIC DNA]</scope>
    <source>
        <strain evidence="4">Pr102</strain>
    </source>
</reference>
<keyword evidence="4" id="KW-1185">Reference proteome</keyword>
<protein>
    <submittedName>
        <fullName evidence="3">Uncharacterized protein</fullName>
    </submittedName>
</protein>
<name>H3GNC6_PHYRM</name>
<evidence type="ECO:0000256" key="1">
    <source>
        <dbReference type="SAM" id="Coils"/>
    </source>
</evidence>
<dbReference type="VEuPathDB" id="FungiDB:KRP22_9024"/>
<reference evidence="3" key="2">
    <citation type="submission" date="2015-06" db="UniProtKB">
        <authorList>
            <consortium name="EnsemblProtists"/>
        </authorList>
    </citation>
    <scope>IDENTIFICATION</scope>
    <source>
        <strain evidence="3">Pr102</strain>
    </source>
</reference>
<dbReference type="EMBL" id="DS566026">
    <property type="status" value="NOT_ANNOTATED_CDS"/>
    <property type="molecule type" value="Genomic_DNA"/>
</dbReference>
<dbReference type="InParanoid" id="H3GNC6"/>
<evidence type="ECO:0000256" key="2">
    <source>
        <dbReference type="SAM" id="MobiDB-lite"/>
    </source>
</evidence>
<feature type="coiled-coil region" evidence="1">
    <location>
        <begin position="88"/>
        <end position="115"/>
    </location>
</feature>
<dbReference type="EnsemblProtists" id="Phyra78093">
    <property type="protein sequence ID" value="Phyra78093"/>
    <property type="gene ID" value="Phyra78093"/>
</dbReference>
<dbReference type="Proteomes" id="UP000005238">
    <property type="component" value="Unassembled WGS sequence"/>
</dbReference>
<feature type="region of interest" description="Disordered" evidence="2">
    <location>
        <begin position="1"/>
        <end position="42"/>
    </location>
</feature>
<accession>H3GNC6</accession>
<sequence length="386" mass="43016">MDTPDFEPTALEYASHSPPRKQRAEMPPQPPAKKPNLSWRRRKDEIQRLRAETQALETHRMFLQMRRTHDAILHAGLSEGQRRWKDAAEVEKRRCELARDENAQLKDKLQSCVRACNDLQTVLYVAGTHQSKALLANTLAGRALQTELSTGHHQLLNSDVINVLESRLNEKQAELDALCHAALVSAARTDTDDVHVRRKGVEGASAMVEFTRDRLLPFDIDHTSRVFWGVMNLGVMPDGRSVRVTSHSDDIVASQGCESFQLECGGSVELRLCCLMKRVVLPGGGFVVLIESTTEWIARPSRAKWWTHVTQDSGSALVQPCGLKLGTCRFQIGMRLQTQDPAASLQSTLLTPSVSDIVIPSVRKVISSRHQLLENALLDSAATLRV</sequence>
<evidence type="ECO:0000313" key="4">
    <source>
        <dbReference type="Proteomes" id="UP000005238"/>
    </source>
</evidence>
<organism evidence="3 4">
    <name type="scientific">Phytophthora ramorum</name>
    <name type="common">Sudden oak death agent</name>
    <dbReference type="NCBI Taxonomy" id="164328"/>
    <lineage>
        <taxon>Eukaryota</taxon>
        <taxon>Sar</taxon>
        <taxon>Stramenopiles</taxon>
        <taxon>Oomycota</taxon>
        <taxon>Peronosporomycetes</taxon>
        <taxon>Peronosporales</taxon>
        <taxon>Peronosporaceae</taxon>
        <taxon>Phytophthora</taxon>
    </lineage>
</organism>
<dbReference type="HOGENOM" id="CLU_050155_1_0_1"/>
<dbReference type="OMA" id="WALVHPN"/>
<evidence type="ECO:0000313" key="3">
    <source>
        <dbReference type="EnsemblProtists" id="Phyra78093"/>
    </source>
</evidence>
<dbReference type="eggNOG" id="ENOG502QYHD">
    <property type="taxonomic scope" value="Eukaryota"/>
</dbReference>
<keyword evidence="1" id="KW-0175">Coiled coil</keyword>